<feature type="domain" description="Integrase catalytic" evidence="4">
    <location>
        <begin position="1"/>
        <end position="105"/>
    </location>
</feature>
<evidence type="ECO:0000256" key="1">
    <source>
        <dbReference type="ARBA" id="ARBA00022723"/>
    </source>
</evidence>
<dbReference type="GO" id="GO:0003676">
    <property type="term" value="F:nucleic acid binding"/>
    <property type="evidence" value="ECO:0007669"/>
    <property type="project" value="InterPro"/>
</dbReference>
<dbReference type="Pfam" id="PF07727">
    <property type="entry name" value="RVT_2"/>
    <property type="match status" value="2"/>
</dbReference>
<evidence type="ECO:0000256" key="2">
    <source>
        <dbReference type="ARBA" id="ARBA00022801"/>
    </source>
</evidence>
<evidence type="ECO:0000313" key="5">
    <source>
        <dbReference type="EMBL" id="OMO58967.1"/>
    </source>
</evidence>
<dbReference type="Gramene" id="OMO58967">
    <property type="protein sequence ID" value="OMO58967"/>
    <property type="gene ID" value="CCACVL1_25205"/>
</dbReference>
<feature type="region of interest" description="Disordered" evidence="3">
    <location>
        <begin position="391"/>
        <end position="411"/>
    </location>
</feature>
<dbReference type="OMA" id="MENCKPM"/>
<dbReference type="InterPro" id="IPR039537">
    <property type="entry name" value="Retrotran_Ty1/copia-like"/>
</dbReference>
<dbReference type="Proteomes" id="UP000188268">
    <property type="component" value="Unassembled WGS sequence"/>
</dbReference>
<dbReference type="Pfam" id="PF13961">
    <property type="entry name" value="DUF4219"/>
    <property type="match status" value="1"/>
</dbReference>
<dbReference type="InterPro" id="IPR012337">
    <property type="entry name" value="RNaseH-like_sf"/>
</dbReference>
<comment type="caution">
    <text evidence="5">The sequence shown here is derived from an EMBL/GenBank/DDBJ whole genome shotgun (WGS) entry which is preliminary data.</text>
</comment>
<dbReference type="PANTHER" id="PTHR42648:SF18">
    <property type="entry name" value="RETROTRANSPOSON, UNCLASSIFIED-LIKE PROTEIN"/>
    <property type="match status" value="1"/>
</dbReference>
<dbReference type="InterPro" id="IPR057670">
    <property type="entry name" value="SH3_retrovirus"/>
</dbReference>
<dbReference type="GO" id="GO:0046872">
    <property type="term" value="F:metal ion binding"/>
    <property type="evidence" value="ECO:0007669"/>
    <property type="project" value="UniProtKB-KW"/>
</dbReference>
<dbReference type="SUPFAM" id="SSF53098">
    <property type="entry name" value="Ribonuclease H-like"/>
    <property type="match status" value="1"/>
</dbReference>
<reference evidence="5 6" key="1">
    <citation type="submission" date="2013-09" db="EMBL/GenBank/DDBJ databases">
        <title>Corchorus capsularis genome sequencing.</title>
        <authorList>
            <person name="Alam M."/>
            <person name="Haque M.S."/>
            <person name="Islam M.S."/>
            <person name="Emdad E.M."/>
            <person name="Islam M.M."/>
            <person name="Ahmed B."/>
            <person name="Halim A."/>
            <person name="Hossen Q.M.M."/>
            <person name="Hossain M.Z."/>
            <person name="Ahmed R."/>
            <person name="Khan M.M."/>
            <person name="Islam R."/>
            <person name="Rashid M.M."/>
            <person name="Khan S.A."/>
            <person name="Rahman M.S."/>
            <person name="Alam M."/>
        </authorList>
    </citation>
    <scope>NUCLEOTIDE SEQUENCE [LARGE SCALE GENOMIC DNA]</scope>
    <source>
        <strain evidence="6">cv. CVL-1</strain>
        <tissue evidence="5">Whole seedling</tissue>
    </source>
</reference>
<keyword evidence="6" id="KW-1185">Reference proteome</keyword>
<dbReference type="InterPro" id="IPR013103">
    <property type="entry name" value="RVT_2"/>
</dbReference>
<dbReference type="AlphaFoldDB" id="A0A1R3GLP7"/>
<proteinExistence type="predicted"/>
<dbReference type="Pfam" id="PF25597">
    <property type="entry name" value="SH3_retrovirus"/>
    <property type="match status" value="1"/>
</dbReference>
<dbReference type="STRING" id="210143.A0A1R3GLP7"/>
<name>A0A1R3GLP7_COCAP</name>
<dbReference type="OrthoDB" id="1001497at2759"/>
<dbReference type="PANTHER" id="PTHR42648">
    <property type="entry name" value="TRANSPOSASE, PUTATIVE-RELATED"/>
    <property type="match status" value="1"/>
</dbReference>
<keyword evidence="1" id="KW-0479">Metal-binding</keyword>
<dbReference type="GO" id="GO:0016787">
    <property type="term" value="F:hydrolase activity"/>
    <property type="evidence" value="ECO:0007669"/>
    <property type="project" value="UniProtKB-KW"/>
</dbReference>
<gene>
    <name evidence="5" type="ORF">CCACVL1_25205</name>
</gene>
<dbReference type="EMBL" id="AWWV01014054">
    <property type="protein sequence ID" value="OMO58967.1"/>
    <property type="molecule type" value="Genomic_DNA"/>
</dbReference>
<organism evidence="5 6">
    <name type="scientific">Corchorus capsularis</name>
    <name type="common">Jute</name>
    <dbReference type="NCBI Taxonomy" id="210143"/>
    <lineage>
        <taxon>Eukaryota</taxon>
        <taxon>Viridiplantae</taxon>
        <taxon>Streptophyta</taxon>
        <taxon>Embryophyta</taxon>
        <taxon>Tracheophyta</taxon>
        <taxon>Spermatophyta</taxon>
        <taxon>Magnoliopsida</taxon>
        <taxon>eudicotyledons</taxon>
        <taxon>Gunneridae</taxon>
        <taxon>Pentapetalae</taxon>
        <taxon>rosids</taxon>
        <taxon>malvids</taxon>
        <taxon>Malvales</taxon>
        <taxon>Malvaceae</taxon>
        <taxon>Grewioideae</taxon>
        <taxon>Apeibeae</taxon>
        <taxon>Corchorus</taxon>
    </lineage>
</organism>
<dbReference type="GO" id="GO:0015074">
    <property type="term" value="P:DNA integration"/>
    <property type="evidence" value="ECO:0007669"/>
    <property type="project" value="InterPro"/>
</dbReference>
<dbReference type="InterPro" id="IPR001584">
    <property type="entry name" value="Integrase_cat-core"/>
</dbReference>
<dbReference type="PROSITE" id="PS50994">
    <property type="entry name" value="INTEGRASE"/>
    <property type="match status" value="1"/>
</dbReference>
<sequence length="501" mass="57360">MSSSSSGFVPMPPVFTGQNYHLWVVKMKTYLQAHELWEKFKAWIENQSGEKIKVIRSDNDTDYTFERFEEFLATVGIDHQLTLTYSAQQNGVSGRKNKTVMEMTRLPTKALKNKTPYEAWFGQKPNVTHLRIFGSVCYARIPKAKRGKLDEKAEVGVFVGYNTRSKGYKIFNPATSNVYVNRDVNFDENAAWNWEKNEVDVPKVVSSSLQRQTYLEGEDEDYDDALVRGTRSLADVYQRPQNKNVIEVNFRTKLNRDGTINKHKAWMVVEGYAQCYGVDFIETFAHVATLDTIRLLLAIASQNQWKGSEDKVFLLKKALYGLKQALRSRYDRINSYWMQLEFNRSPSEPTLHVKPEKEDKLVVSLYVNDLLKQRYSTEILKKFHMENCKPMHSPMNQGEKLSKEDGSGKKQDTIAQSTAEAEYIAAAAAVNQVKGVVPSLCIERGGNPRMFKRRISPSSFAIWIKKLLKDLLFCPEVAVKILVDNQSAIVIAKKSSVLWQN</sequence>
<dbReference type="InterPro" id="IPR025314">
    <property type="entry name" value="DUF4219"/>
</dbReference>
<keyword evidence="2" id="KW-0378">Hydrolase</keyword>
<dbReference type="InterPro" id="IPR036397">
    <property type="entry name" value="RNaseH_sf"/>
</dbReference>
<feature type="compositionally biased region" description="Basic and acidic residues" evidence="3">
    <location>
        <begin position="400"/>
        <end position="411"/>
    </location>
</feature>
<dbReference type="Gene3D" id="3.30.420.10">
    <property type="entry name" value="Ribonuclease H-like superfamily/Ribonuclease H"/>
    <property type="match status" value="1"/>
</dbReference>
<protein>
    <submittedName>
        <fullName evidence="5">Integrase, catalytic core</fullName>
    </submittedName>
</protein>
<accession>A0A1R3GLP7</accession>
<evidence type="ECO:0000256" key="3">
    <source>
        <dbReference type="SAM" id="MobiDB-lite"/>
    </source>
</evidence>
<evidence type="ECO:0000313" key="6">
    <source>
        <dbReference type="Proteomes" id="UP000188268"/>
    </source>
</evidence>
<evidence type="ECO:0000259" key="4">
    <source>
        <dbReference type="PROSITE" id="PS50994"/>
    </source>
</evidence>